<evidence type="ECO:0000313" key="2">
    <source>
        <dbReference type="EMBL" id="KAE9542636.1"/>
    </source>
</evidence>
<proteinExistence type="predicted"/>
<dbReference type="OrthoDB" id="6108017at2759"/>
<dbReference type="PANTHER" id="PTHR34969:SF1">
    <property type="entry name" value="TH1 DOMAIN-CONTAINING PROTEIN"/>
    <property type="match status" value="1"/>
</dbReference>
<gene>
    <name evidence="2" type="ORF">AGLY_002547</name>
</gene>
<dbReference type="InterPro" id="IPR010926">
    <property type="entry name" value="Myosin_TH1"/>
</dbReference>
<dbReference type="AlphaFoldDB" id="A0A6G0U331"/>
<dbReference type="GO" id="GO:0016459">
    <property type="term" value="C:myosin complex"/>
    <property type="evidence" value="ECO:0007669"/>
    <property type="project" value="InterPro"/>
</dbReference>
<dbReference type="PANTHER" id="PTHR34969">
    <property type="entry name" value="OS01G0621700 PROTEIN"/>
    <property type="match status" value="1"/>
</dbReference>
<sequence length="276" mass="32114">MNQCMFYRTCENNMRHRESIIWPHTNFAVRQLEPSLRYIYKRWKAYKLLSPYPRSEWPQLRCKVYAASLLWGKRPSWGAKRMWRGDYLSSPTENPENANYTVALNNLKNSDRFNQVLFSSFIYKMNRYNKCADRAILITDWAVYKLDIKNFKPMKKGMPIQEVTGMSVSPGQDQLVVIHSNRGNDFVVTLKPTADINEDRIGELLGVISTRYFQLRNSELPVNVSNKFNCMLGKKSRMLRVEVNPQTSTASFRKDDNGGIVYIIPPNVAVHPFIKA</sequence>
<comment type="caution">
    <text evidence="2">The sequence shown here is derived from an EMBL/GenBank/DDBJ whole genome shotgun (WGS) entry which is preliminary data.</text>
</comment>
<keyword evidence="3" id="KW-1185">Reference proteome</keyword>
<reference evidence="2 3" key="1">
    <citation type="submission" date="2019-08" db="EMBL/GenBank/DDBJ databases">
        <title>The genome of the soybean aphid Biotype 1, its phylome, world population structure and adaptation to the North American continent.</title>
        <authorList>
            <person name="Giordano R."/>
            <person name="Donthu R.K."/>
            <person name="Hernandez A.G."/>
            <person name="Wright C.L."/>
            <person name="Zimin A.V."/>
        </authorList>
    </citation>
    <scope>NUCLEOTIDE SEQUENCE [LARGE SCALE GENOMIC DNA]</scope>
    <source>
        <tissue evidence="2">Whole aphids</tissue>
    </source>
</reference>
<protein>
    <recommendedName>
        <fullName evidence="1">TH1 domain-containing protein</fullName>
    </recommendedName>
</protein>
<accession>A0A6G0U331</accession>
<dbReference type="GO" id="GO:0003774">
    <property type="term" value="F:cytoskeletal motor activity"/>
    <property type="evidence" value="ECO:0007669"/>
    <property type="project" value="InterPro"/>
</dbReference>
<evidence type="ECO:0000259" key="1">
    <source>
        <dbReference type="PROSITE" id="PS51757"/>
    </source>
</evidence>
<evidence type="ECO:0000313" key="3">
    <source>
        <dbReference type="Proteomes" id="UP000475862"/>
    </source>
</evidence>
<dbReference type="Proteomes" id="UP000475862">
    <property type="component" value="Unassembled WGS sequence"/>
</dbReference>
<feature type="domain" description="TH1" evidence="1">
    <location>
        <begin position="72"/>
        <end position="266"/>
    </location>
</feature>
<organism evidence="2 3">
    <name type="scientific">Aphis glycines</name>
    <name type="common">Soybean aphid</name>
    <dbReference type="NCBI Taxonomy" id="307491"/>
    <lineage>
        <taxon>Eukaryota</taxon>
        <taxon>Metazoa</taxon>
        <taxon>Ecdysozoa</taxon>
        <taxon>Arthropoda</taxon>
        <taxon>Hexapoda</taxon>
        <taxon>Insecta</taxon>
        <taxon>Pterygota</taxon>
        <taxon>Neoptera</taxon>
        <taxon>Paraneoptera</taxon>
        <taxon>Hemiptera</taxon>
        <taxon>Sternorrhyncha</taxon>
        <taxon>Aphidomorpha</taxon>
        <taxon>Aphidoidea</taxon>
        <taxon>Aphididae</taxon>
        <taxon>Aphidini</taxon>
        <taxon>Aphis</taxon>
        <taxon>Aphis</taxon>
    </lineage>
</organism>
<dbReference type="EMBL" id="VYZN01000009">
    <property type="protein sequence ID" value="KAE9542636.1"/>
    <property type="molecule type" value="Genomic_DNA"/>
</dbReference>
<dbReference type="Pfam" id="PF06017">
    <property type="entry name" value="Myosin_TH1"/>
    <property type="match status" value="1"/>
</dbReference>
<name>A0A6G0U331_APHGL</name>
<dbReference type="PROSITE" id="PS51757">
    <property type="entry name" value="TH1"/>
    <property type="match status" value="1"/>
</dbReference>